<dbReference type="InterPro" id="IPR055460">
    <property type="entry name" value="IFT52_central"/>
</dbReference>
<dbReference type="PANTHER" id="PTHR12969:SF7">
    <property type="entry name" value="INTRAFLAGELLAR TRANSPORT PROTEIN 52 HOMOLOG"/>
    <property type="match status" value="1"/>
</dbReference>
<feature type="domain" description="Intraflagellar transport protein 52 C-terminal" evidence="1">
    <location>
        <begin position="388"/>
        <end position="437"/>
    </location>
</feature>
<evidence type="ECO:0000259" key="1">
    <source>
        <dbReference type="Pfam" id="PF21178"/>
    </source>
</evidence>
<dbReference type="InterPro" id="IPR048643">
    <property type="entry name" value="Itf52_C"/>
</dbReference>
<dbReference type="Pfam" id="PF23352">
    <property type="entry name" value="IFT52_central"/>
    <property type="match status" value="1"/>
</dbReference>
<dbReference type="GO" id="GO:0005929">
    <property type="term" value="C:cilium"/>
    <property type="evidence" value="ECO:0007669"/>
    <property type="project" value="TreeGrafter"/>
</dbReference>
<gene>
    <name evidence="4" type="ORF">AFUS01_LOCUS32573</name>
</gene>
<dbReference type="AlphaFoldDB" id="A0A8J2KWZ4"/>
<dbReference type="EMBL" id="CAJVCH010525954">
    <property type="protein sequence ID" value="CAG7822291.1"/>
    <property type="molecule type" value="Genomic_DNA"/>
</dbReference>
<feature type="domain" description="IFT52 GIFT" evidence="3">
    <location>
        <begin position="40"/>
        <end position="270"/>
    </location>
</feature>
<proteinExistence type="predicted"/>
<organism evidence="4 5">
    <name type="scientific">Allacma fusca</name>
    <dbReference type="NCBI Taxonomy" id="39272"/>
    <lineage>
        <taxon>Eukaryota</taxon>
        <taxon>Metazoa</taxon>
        <taxon>Ecdysozoa</taxon>
        <taxon>Arthropoda</taxon>
        <taxon>Hexapoda</taxon>
        <taxon>Collembola</taxon>
        <taxon>Symphypleona</taxon>
        <taxon>Sminthuridae</taxon>
        <taxon>Allacma</taxon>
    </lineage>
</organism>
<keyword evidence="5" id="KW-1185">Reference proteome</keyword>
<evidence type="ECO:0000313" key="4">
    <source>
        <dbReference type="EMBL" id="CAG7822291.1"/>
    </source>
</evidence>
<dbReference type="OrthoDB" id="10259368at2759"/>
<evidence type="ECO:0000259" key="2">
    <source>
        <dbReference type="Pfam" id="PF23352"/>
    </source>
</evidence>
<sequence>MPPVPALISTNQGSAKTAGLNGFLDDHHAETARVTSEPAVIFFASKAETFRLSENYKAFHKKIKNRFHKVIQLKEELLEEMLPFCRIIVLAGLKQILTMNETALLRTFVQRGGSVLILAEANCSSHIYNAFTEGFGITLEKDCVIRSVYQKYAHPKECYINNAMICPVLLETNLHGDIENLSLLYAHGCSLNVVKPALPLIASGSTSYPHGRPIGAIYYARETRGRLVVYGSGHSFTDKYIDKEDNSKLLEFFLNVVTSSEDLQLEPTDIDDNELSDYNMVPDTVQGAMGVRVCLQESDDFIMPGCANNLGVVEPNRLIDSELYSLNSNLLPEVVQAFEELSVKKGPLKLIQPQFETPLPPLKVAVFPPSFRELPPPPLELYELDEAFASEKIRLAQLTNKCTDNDLAFYIQSVATILNVPVNPEQKNDPKAILYSMLSELATFKKSDHNLGFDQIITTAPGSAIDDDNDFLRGFGASH</sequence>
<dbReference type="InterPro" id="IPR039975">
    <property type="entry name" value="IFT52"/>
</dbReference>
<dbReference type="Proteomes" id="UP000708208">
    <property type="component" value="Unassembled WGS sequence"/>
</dbReference>
<dbReference type="PANTHER" id="PTHR12969">
    <property type="entry name" value="NGD5/OSM-6/IFT52"/>
    <property type="match status" value="1"/>
</dbReference>
<reference evidence="4" key="1">
    <citation type="submission" date="2021-06" db="EMBL/GenBank/DDBJ databases">
        <authorList>
            <person name="Hodson N. C."/>
            <person name="Mongue J. A."/>
            <person name="Jaron S. K."/>
        </authorList>
    </citation>
    <scope>NUCLEOTIDE SEQUENCE</scope>
</reference>
<name>A0A8J2KWZ4_9HEXA</name>
<dbReference type="GO" id="GO:0060271">
    <property type="term" value="P:cilium assembly"/>
    <property type="evidence" value="ECO:0007669"/>
    <property type="project" value="TreeGrafter"/>
</dbReference>
<evidence type="ECO:0000313" key="5">
    <source>
        <dbReference type="Proteomes" id="UP000708208"/>
    </source>
</evidence>
<protein>
    <submittedName>
        <fullName evidence="4">Uncharacterized protein</fullName>
    </submittedName>
</protein>
<dbReference type="GO" id="GO:0042073">
    <property type="term" value="P:intraciliary transport"/>
    <property type="evidence" value="ECO:0007669"/>
    <property type="project" value="TreeGrafter"/>
</dbReference>
<accession>A0A8J2KWZ4</accession>
<dbReference type="Pfam" id="PF21178">
    <property type="entry name" value="Itf52_C"/>
    <property type="match status" value="1"/>
</dbReference>
<comment type="caution">
    <text evidence="4">The sequence shown here is derived from an EMBL/GenBank/DDBJ whole genome shotgun (WGS) entry which is preliminary data.</text>
</comment>
<dbReference type="Pfam" id="PF23355">
    <property type="entry name" value="IFT52_GIFT"/>
    <property type="match status" value="1"/>
</dbReference>
<dbReference type="InterPro" id="IPR055458">
    <property type="entry name" value="IFT52_GIFT"/>
</dbReference>
<feature type="domain" description="IFT52 central" evidence="2">
    <location>
        <begin position="291"/>
        <end position="377"/>
    </location>
</feature>
<dbReference type="GO" id="GO:0030992">
    <property type="term" value="C:intraciliary transport particle B"/>
    <property type="evidence" value="ECO:0007669"/>
    <property type="project" value="TreeGrafter"/>
</dbReference>
<evidence type="ECO:0000259" key="3">
    <source>
        <dbReference type="Pfam" id="PF23355"/>
    </source>
</evidence>
<dbReference type="CDD" id="cd23683">
    <property type="entry name" value="IFT52_CTD"/>
    <property type="match status" value="1"/>
</dbReference>
<dbReference type="GO" id="GO:0005814">
    <property type="term" value="C:centriole"/>
    <property type="evidence" value="ECO:0007669"/>
    <property type="project" value="TreeGrafter"/>
</dbReference>